<evidence type="ECO:0000313" key="1">
    <source>
        <dbReference type="EMBL" id="KAL0480763.1"/>
    </source>
</evidence>
<evidence type="ECO:0000313" key="2">
    <source>
        <dbReference type="Proteomes" id="UP001431209"/>
    </source>
</evidence>
<gene>
    <name evidence="1" type="ORF">AKO1_006951</name>
</gene>
<sequence length="161" mass="18477">MVFQLKPVGNCTTVKEQHYFQTNCSGCITKPNPLKLRRTGDSYHTKIAGLEIRNEYLKKQNIDLRSNNYLLVLLSHSNTLCDSIYCCRRSNILSRRAQQFFVAPIGIGVLRRYTLIEISSTLLWLPLIVLSTKKTENSRILFLSIDLLPSLTFQYIDPVGH</sequence>
<keyword evidence="2" id="KW-1185">Reference proteome</keyword>
<accession>A0AAW2YUU4</accession>
<reference evidence="1 2" key="1">
    <citation type="submission" date="2024-03" db="EMBL/GenBank/DDBJ databases">
        <title>The Acrasis kona genome and developmental transcriptomes reveal deep origins of eukaryotic multicellular pathways.</title>
        <authorList>
            <person name="Sheikh S."/>
            <person name="Fu C.-J."/>
            <person name="Brown M.W."/>
            <person name="Baldauf S.L."/>
        </authorList>
    </citation>
    <scope>NUCLEOTIDE SEQUENCE [LARGE SCALE GENOMIC DNA]</scope>
    <source>
        <strain evidence="1 2">ATCC MYA-3509</strain>
    </source>
</reference>
<comment type="caution">
    <text evidence="1">The sequence shown here is derived from an EMBL/GenBank/DDBJ whole genome shotgun (WGS) entry which is preliminary data.</text>
</comment>
<dbReference type="Proteomes" id="UP001431209">
    <property type="component" value="Unassembled WGS sequence"/>
</dbReference>
<name>A0AAW2YUU4_9EUKA</name>
<dbReference type="AlphaFoldDB" id="A0AAW2YUU4"/>
<proteinExistence type="predicted"/>
<organism evidence="1 2">
    <name type="scientific">Acrasis kona</name>
    <dbReference type="NCBI Taxonomy" id="1008807"/>
    <lineage>
        <taxon>Eukaryota</taxon>
        <taxon>Discoba</taxon>
        <taxon>Heterolobosea</taxon>
        <taxon>Tetramitia</taxon>
        <taxon>Eutetramitia</taxon>
        <taxon>Acrasidae</taxon>
        <taxon>Acrasis</taxon>
    </lineage>
</organism>
<dbReference type="EMBL" id="JAOPGA020000687">
    <property type="protein sequence ID" value="KAL0480763.1"/>
    <property type="molecule type" value="Genomic_DNA"/>
</dbReference>
<protein>
    <submittedName>
        <fullName evidence="1">Uncharacterized protein</fullName>
    </submittedName>
</protein>